<keyword evidence="3" id="KW-1185">Reference proteome</keyword>
<feature type="transmembrane region" description="Helical" evidence="1">
    <location>
        <begin position="239"/>
        <end position="266"/>
    </location>
</feature>
<name>A0A0U5FY98_ASPCI</name>
<feature type="transmembrane region" description="Helical" evidence="1">
    <location>
        <begin position="107"/>
        <end position="129"/>
    </location>
</feature>
<feature type="transmembrane region" description="Helical" evidence="1">
    <location>
        <begin position="66"/>
        <end position="86"/>
    </location>
</feature>
<protein>
    <submittedName>
        <fullName evidence="2">Uncharacterized protein</fullName>
    </submittedName>
</protein>
<accession>A0A0U5FY98</accession>
<proteinExistence type="predicted"/>
<keyword evidence="1" id="KW-1133">Transmembrane helix</keyword>
<evidence type="ECO:0000256" key="1">
    <source>
        <dbReference type="SAM" id="Phobius"/>
    </source>
</evidence>
<dbReference type="EMBL" id="CDMC01000001">
    <property type="protein sequence ID" value="CEL02095.1"/>
    <property type="molecule type" value="Genomic_DNA"/>
</dbReference>
<dbReference type="Proteomes" id="UP000054771">
    <property type="component" value="Unassembled WGS sequence"/>
</dbReference>
<feature type="transmembrane region" description="Helical" evidence="1">
    <location>
        <begin position="141"/>
        <end position="166"/>
    </location>
</feature>
<dbReference type="OrthoDB" id="4459389at2759"/>
<evidence type="ECO:0000313" key="3">
    <source>
        <dbReference type="Proteomes" id="UP000054771"/>
    </source>
</evidence>
<evidence type="ECO:0000313" key="2">
    <source>
        <dbReference type="EMBL" id="CEL02095.1"/>
    </source>
</evidence>
<sequence length="275" mass="30530">MPPSQLCQLRVQSPFATTADLSTNFVYNSLAFDKLCNLRLVYYSPVDQRHRTPRCSFNGFSALVVYIQPFVHWVAAIILLAFYVAFRTRASSRHESHVSATSPSNSAIRAIVLTHAAITLPSALCLLQQMTDKEGPFNNTFIFILHTFLEVFLQITGLLTSLTAFIPQIHLMLTRPRDGLPFGQGSLSTLSLGLQVITFTLLAASQGWRTRPRPLPRPSNAESWIQPVQTWSRNWWFGFFFQGGLAAGWLALAVSQLVVLCVALGLGSRAGYIAL</sequence>
<keyword evidence="1" id="KW-0812">Transmembrane</keyword>
<reference evidence="3" key="1">
    <citation type="journal article" date="2016" name="Genome Announc.">
        <title>Draft genome sequences of fungus Aspergillus calidoustus.</title>
        <authorList>
            <person name="Horn F."/>
            <person name="Linde J."/>
            <person name="Mattern D.J."/>
            <person name="Walther G."/>
            <person name="Guthke R."/>
            <person name="Scherlach K."/>
            <person name="Martin K."/>
            <person name="Brakhage A.A."/>
            <person name="Petzke L."/>
            <person name="Valiante V."/>
        </authorList>
    </citation>
    <scope>NUCLEOTIDE SEQUENCE [LARGE SCALE GENOMIC DNA]</scope>
    <source>
        <strain evidence="3">SF006504</strain>
    </source>
</reference>
<keyword evidence="1" id="KW-0472">Membrane</keyword>
<feature type="transmembrane region" description="Helical" evidence="1">
    <location>
        <begin position="187"/>
        <end position="208"/>
    </location>
</feature>
<dbReference type="STRING" id="454130.A0A0U5FY98"/>
<gene>
    <name evidence="2" type="ORF">ASPCAL01670</name>
</gene>
<organism evidence="2 3">
    <name type="scientific">Aspergillus calidoustus</name>
    <dbReference type="NCBI Taxonomy" id="454130"/>
    <lineage>
        <taxon>Eukaryota</taxon>
        <taxon>Fungi</taxon>
        <taxon>Dikarya</taxon>
        <taxon>Ascomycota</taxon>
        <taxon>Pezizomycotina</taxon>
        <taxon>Eurotiomycetes</taxon>
        <taxon>Eurotiomycetidae</taxon>
        <taxon>Eurotiales</taxon>
        <taxon>Aspergillaceae</taxon>
        <taxon>Aspergillus</taxon>
        <taxon>Aspergillus subgen. Nidulantes</taxon>
    </lineage>
</organism>
<dbReference type="AlphaFoldDB" id="A0A0U5FY98"/>